<feature type="transmembrane region" description="Helical" evidence="1">
    <location>
        <begin position="98"/>
        <end position="117"/>
    </location>
</feature>
<feature type="transmembrane region" description="Helical" evidence="1">
    <location>
        <begin position="161"/>
        <end position="180"/>
    </location>
</feature>
<name>A0ABY7SVT0_9RHOB</name>
<evidence type="ECO:0000313" key="2">
    <source>
        <dbReference type="EMBL" id="WCR11036.1"/>
    </source>
</evidence>
<organism evidence="2 3">
    <name type="scientific">Paracoccus stylophorae</name>
    <dbReference type="NCBI Taxonomy" id="659350"/>
    <lineage>
        <taxon>Bacteria</taxon>
        <taxon>Pseudomonadati</taxon>
        <taxon>Pseudomonadota</taxon>
        <taxon>Alphaproteobacteria</taxon>
        <taxon>Rhodobacterales</taxon>
        <taxon>Paracoccaceae</taxon>
        <taxon>Paracoccus</taxon>
    </lineage>
</organism>
<gene>
    <name evidence="2" type="ORF">JHW45_01055</name>
</gene>
<reference evidence="2 3" key="1">
    <citation type="submission" date="2021-01" db="EMBL/GenBank/DDBJ databases">
        <title>Biogeographic distribution of Paracoccus.</title>
        <authorList>
            <person name="Hollensteiner J."/>
            <person name="Leineberger J."/>
            <person name="Brinkhoff T."/>
            <person name="Daniel R."/>
        </authorList>
    </citation>
    <scope>NUCLEOTIDE SEQUENCE [LARGE SCALE GENOMIC DNA]</scope>
    <source>
        <strain evidence="2 3">LMG25392</strain>
    </source>
</reference>
<feature type="transmembrane region" description="Helical" evidence="1">
    <location>
        <begin position="223"/>
        <end position="242"/>
    </location>
</feature>
<protein>
    <submittedName>
        <fullName evidence="2">Uncharacterized protein</fullName>
    </submittedName>
</protein>
<accession>A0ABY7SVT0</accession>
<feature type="transmembrane region" description="Helical" evidence="1">
    <location>
        <begin position="13"/>
        <end position="33"/>
    </location>
</feature>
<feature type="transmembrane region" description="Helical" evidence="1">
    <location>
        <begin position="129"/>
        <end position="149"/>
    </location>
</feature>
<dbReference type="Proteomes" id="UP001218412">
    <property type="component" value="Chromosome"/>
</dbReference>
<evidence type="ECO:0000256" key="1">
    <source>
        <dbReference type="SAM" id="Phobius"/>
    </source>
</evidence>
<dbReference type="EMBL" id="CP067134">
    <property type="protein sequence ID" value="WCR11036.1"/>
    <property type="molecule type" value="Genomic_DNA"/>
</dbReference>
<sequence length="286" mass="29543">MQKLARNTRRPDVQAALIGVGALALLGGTAILARRKARLAPQRKVQLAAQTMGASIVADSAMQHLRGGFHNPAMYAAPALATLSTAGTLARTQAGRPLHVAAIATGAAGLSFHAYNIVKRPGGVSWNNLFYAAPIGAPGGLAVTGALALAQRATTRGHGRLLAGFVALATLAETAEVALLHYRGAWHNPAMFTPVTLPPVAAALLLDQALWPRPAVRRLTRGALRLMAAMGVVGTGFHIYGVSRNMGGWGNWRQTAFAGPPVPAPSSFCALALAGDAALDLIEDAP</sequence>
<keyword evidence="1" id="KW-1133">Transmembrane helix</keyword>
<keyword evidence="1" id="KW-0812">Transmembrane</keyword>
<dbReference type="RefSeq" id="WP_272859123.1">
    <property type="nucleotide sequence ID" value="NZ_CP067134.1"/>
</dbReference>
<feature type="transmembrane region" description="Helical" evidence="1">
    <location>
        <begin position="192"/>
        <end position="211"/>
    </location>
</feature>
<evidence type="ECO:0000313" key="3">
    <source>
        <dbReference type="Proteomes" id="UP001218412"/>
    </source>
</evidence>
<keyword evidence="1" id="KW-0472">Membrane</keyword>
<keyword evidence="3" id="KW-1185">Reference proteome</keyword>
<proteinExistence type="predicted"/>